<dbReference type="InterPro" id="IPR029039">
    <property type="entry name" value="Flavoprotein-like_sf"/>
</dbReference>
<evidence type="ECO:0000313" key="8">
    <source>
        <dbReference type="Proteomes" id="UP000255295"/>
    </source>
</evidence>
<accession>A0A2S0K4R0</accession>
<gene>
    <name evidence="6" type="primary">ssuE</name>
    <name evidence="5" type="ORF">LS41612_19070</name>
    <name evidence="6" type="ORF">NCTC10338_00861</name>
</gene>
<sequence length="177" mass="19354">MTNVVIINGSNTRNSRVTAIQEKVERFFTAHSVALHTNYVHELPADALITANYANDDIIAENKKVEEADIVVILTPIYKASYTGILKTYLDLLPQKALVGKTVLPIAVGGSIGHLLALEYALKPILAVLGAINIAHSVYIVDKQIIRLENGNFAIEDDANNRLEAELNKLQNIVAIN</sequence>
<protein>
    <submittedName>
        <fullName evidence="5">FMN reductase (NADPH)</fullName>
    </submittedName>
    <submittedName>
        <fullName evidence="6">NADH-dependent FMN reductase</fullName>
        <ecNumber evidence="6">1.5.1.-</ecNumber>
        <ecNumber evidence="6">1.5.1.38</ecNumber>
    </submittedName>
</protein>
<dbReference type="Pfam" id="PF03358">
    <property type="entry name" value="FMN_red"/>
    <property type="match status" value="1"/>
</dbReference>
<dbReference type="EC" id="1.5.1.-" evidence="6"/>
<evidence type="ECO:0000259" key="4">
    <source>
        <dbReference type="Pfam" id="PF03358"/>
    </source>
</evidence>
<proteinExistence type="predicted"/>
<dbReference type="SUPFAM" id="SSF52218">
    <property type="entry name" value="Flavoproteins"/>
    <property type="match status" value="1"/>
</dbReference>
<evidence type="ECO:0000256" key="1">
    <source>
        <dbReference type="ARBA" id="ARBA00022630"/>
    </source>
</evidence>
<reference evidence="6 8" key="2">
    <citation type="submission" date="2018-06" db="EMBL/GenBank/DDBJ databases">
        <authorList>
            <consortium name="Pathogen Informatics"/>
            <person name="Doyle S."/>
        </authorList>
    </citation>
    <scope>NUCLEOTIDE SEQUENCE [LARGE SCALE GENOMIC DNA]</scope>
    <source>
        <strain evidence="6 8">NCTC10338</strain>
    </source>
</reference>
<dbReference type="Proteomes" id="UP000255295">
    <property type="component" value="Unassembled WGS sequence"/>
</dbReference>
<dbReference type="EMBL" id="CP019980">
    <property type="protein sequence ID" value="AVK98254.1"/>
    <property type="molecule type" value="Genomic_DNA"/>
</dbReference>
<reference evidence="5 7" key="1">
    <citation type="submission" date="2017-03" db="EMBL/GenBank/DDBJ databases">
        <title>The whole genome sequencing and assembly of Lysinibacillus sphaericus DSM 28T strain.</title>
        <authorList>
            <person name="Lee Y.-J."/>
            <person name="Yi H."/>
            <person name="Bahn Y.-S."/>
            <person name="Kim J.F."/>
            <person name="Lee D.-W."/>
        </authorList>
    </citation>
    <scope>NUCLEOTIDE SEQUENCE [LARGE SCALE GENOMIC DNA]</scope>
    <source>
        <strain evidence="5 7">DSM 28</strain>
    </source>
</reference>
<evidence type="ECO:0000313" key="7">
    <source>
        <dbReference type="Proteomes" id="UP000238825"/>
    </source>
</evidence>
<evidence type="ECO:0000313" key="5">
    <source>
        <dbReference type="EMBL" id="AVK98254.1"/>
    </source>
</evidence>
<dbReference type="InterPro" id="IPR020048">
    <property type="entry name" value="NADPH-dep_FMN_reduc_SsuE"/>
</dbReference>
<keyword evidence="2" id="KW-0288">FMN</keyword>
<dbReference type="GO" id="GO:0046306">
    <property type="term" value="P:alkanesulfonate catabolic process"/>
    <property type="evidence" value="ECO:0007669"/>
    <property type="project" value="InterPro"/>
</dbReference>
<dbReference type="EMBL" id="UFSZ01000001">
    <property type="protein sequence ID" value="SUV15790.1"/>
    <property type="molecule type" value="Genomic_DNA"/>
</dbReference>
<evidence type="ECO:0000256" key="2">
    <source>
        <dbReference type="ARBA" id="ARBA00022643"/>
    </source>
</evidence>
<evidence type="ECO:0000313" key="6">
    <source>
        <dbReference type="EMBL" id="SUV15790.1"/>
    </source>
</evidence>
<dbReference type="Gene3D" id="3.40.50.360">
    <property type="match status" value="1"/>
</dbReference>
<dbReference type="PANTHER" id="PTHR43408:SF1">
    <property type="entry name" value="FMN REDUCTASE (NADPH)"/>
    <property type="match status" value="1"/>
</dbReference>
<organism evidence="5 7">
    <name type="scientific">Lysinibacillus sphaericus</name>
    <name type="common">Bacillus sphaericus</name>
    <dbReference type="NCBI Taxonomy" id="1421"/>
    <lineage>
        <taxon>Bacteria</taxon>
        <taxon>Bacillati</taxon>
        <taxon>Bacillota</taxon>
        <taxon>Bacilli</taxon>
        <taxon>Bacillales</taxon>
        <taxon>Bacillaceae</taxon>
        <taxon>Lysinibacillus</taxon>
    </lineage>
</organism>
<dbReference type="GeneID" id="48278313"/>
<keyword evidence="1" id="KW-0285">Flavoprotein</keyword>
<dbReference type="AlphaFoldDB" id="A0A2S0K4R0"/>
<dbReference type="NCBIfam" id="TIGR03567">
    <property type="entry name" value="FMN_reduc_SsuE"/>
    <property type="match status" value="1"/>
</dbReference>
<dbReference type="EC" id="1.5.1.38" evidence="6"/>
<dbReference type="PANTHER" id="PTHR43408">
    <property type="entry name" value="FMN REDUCTASE (NADPH)"/>
    <property type="match status" value="1"/>
</dbReference>
<dbReference type="InterPro" id="IPR005025">
    <property type="entry name" value="FMN_Rdtase-like_dom"/>
</dbReference>
<feature type="domain" description="NADPH-dependent FMN reductase-like" evidence="4">
    <location>
        <begin position="3"/>
        <end position="143"/>
    </location>
</feature>
<dbReference type="Proteomes" id="UP000238825">
    <property type="component" value="Chromosome"/>
</dbReference>
<dbReference type="GO" id="GO:0052873">
    <property type="term" value="F:FMN reductase (NADPH) activity"/>
    <property type="evidence" value="ECO:0007669"/>
    <property type="project" value="UniProtKB-EC"/>
</dbReference>
<evidence type="ECO:0000256" key="3">
    <source>
        <dbReference type="ARBA" id="ARBA00023002"/>
    </source>
</evidence>
<dbReference type="InterPro" id="IPR051814">
    <property type="entry name" value="NAD(P)H-dep_FMN_reductase"/>
</dbReference>
<dbReference type="RefSeq" id="WP_024362277.1">
    <property type="nucleotide sequence ID" value="NZ_BJNS01000008.1"/>
</dbReference>
<name>A0A2S0K4R0_LYSSH</name>
<keyword evidence="3 6" id="KW-0560">Oxidoreductase</keyword>